<dbReference type="EMBL" id="JANPWZ010002430">
    <property type="protein sequence ID" value="KAJ3558863.1"/>
    <property type="molecule type" value="Genomic_DNA"/>
</dbReference>
<dbReference type="GO" id="GO:0046872">
    <property type="term" value="F:metal ion binding"/>
    <property type="evidence" value="ECO:0007669"/>
    <property type="project" value="UniProtKB-KW"/>
</dbReference>
<keyword evidence="5" id="KW-0964">Secreted</keyword>
<evidence type="ECO:0000256" key="3">
    <source>
        <dbReference type="ARBA" id="ARBA00006083"/>
    </source>
</evidence>
<protein>
    <recommendedName>
        <fullName evidence="4">adenosine deaminase</fullName>
        <ecNumber evidence="4">3.5.4.4</ecNumber>
    </recommendedName>
</protein>
<evidence type="ECO:0000313" key="12">
    <source>
        <dbReference type="Proteomes" id="UP001148614"/>
    </source>
</evidence>
<organism evidence="11 12">
    <name type="scientific">Xylaria arbuscula</name>
    <dbReference type="NCBI Taxonomy" id="114810"/>
    <lineage>
        <taxon>Eukaryota</taxon>
        <taxon>Fungi</taxon>
        <taxon>Dikarya</taxon>
        <taxon>Ascomycota</taxon>
        <taxon>Pezizomycotina</taxon>
        <taxon>Sordariomycetes</taxon>
        <taxon>Xylariomycetidae</taxon>
        <taxon>Xylariales</taxon>
        <taxon>Xylariaceae</taxon>
        <taxon>Xylaria</taxon>
    </lineage>
</organism>
<evidence type="ECO:0000256" key="2">
    <source>
        <dbReference type="ARBA" id="ARBA00004613"/>
    </source>
</evidence>
<proteinExistence type="inferred from homology"/>
<evidence type="ECO:0000256" key="1">
    <source>
        <dbReference type="ARBA" id="ARBA00001947"/>
    </source>
</evidence>
<evidence type="ECO:0000313" key="11">
    <source>
        <dbReference type="EMBL" id="KAJ3558863.1"/>
    </source>
</evidence>
<evidence type="ECO:0000256" key="8">
    <source>
        <dbReference type="ARBA" id="ARBA00022801"/>
    </source>
</evidence>
<dbReference type="GO" id="GO:0006154">
    <property type="term" value="P:adenosine catabolic process"/>
    <property type="evidence" value="ECO:0007669"/>
    <property type="project" value="TreeGrafter"/>
</dbReference>
<comment type="caution">
    <text evidence="11">The sequence shown here is derived from an EMBL/GenBank/DDBJ whole genome shotgun (WGS) entry which is preliminary data.</text>
</comment>
<sequence length="416" mass="48069">MNSQPVGGFTDQEWEEISQDIPKENEPFLQKYLEGREALIAQENKQRSDASFRQNLSPIARRACDIVQRIRDEENKSIWTPQLEDSLAQKEDKITVYPGMMFSLSKDRMESTKLWQIVRRMPKGALLHAHMDAMVDFDFLFAVLLDTPGMHILSDLPLSDPAGLENAAVRFRFLKTPQTDSDIWNQAYVAQTPVLLTQAVDAFPEGGRPGFLKWLYTRATISRTEAIEQHHGVDHVWRKFFTCFRVVNSIIHYEPIYRQFLRRLLSLLKADGVNYAEVRFSWNLDYYIQDSEVPESDYSAMMNVLDEEVKRFQASEEGKGFWGLRTIWATIRSEGTKSVIQDMDHCITTKMTHPHLIAGYDLVGQEDLGRTHRDLLPEIMWFRKQCAQEGVNLPFFFHAGECLGSGSDTDHNFTLY</sequence>
<dbReference type="VEuPathDB" id="FungiDB:F4678DRAFT_88243"/>
<reference evidence="11" key="1">
    <citation type="submission" date="2022-07" db="EMBL/GenBank/DDBJ databases">
        <title>Genome Sequence of Xylaria arbuscula.</title>
        <authorList>
            <person name="Buettner E."/>
        </authorList>
    </citation>
    <scope>NUCLEOTIDE SEQUENCE</scope>
    <source>
        <strain evidence="11">VT107</strain>
    </source>
</reference>
<evidence type="ECO:0000256" key="6">
    <source>
        <dbReference type="ARBA" id="ARBA00022723"/>
    </source>
</evidence>
<dbReference type="GO" id="GO:0004000">
    <property type="term" value="F:adenosine deaminase activity"/>
    <property type="evidence" value="ECO:0007669"/>
    <property type="project" value="TreeGrafter"/>
</dbReference>
<accession>A0A9W8N6F0</accession>
<dbReference type="FunFam" id="3.20.20.140:FF:000017">
    <property type="entry name" value="Adenosine deaminase 2"/>
    <property type="match status" value="1"/>
</dbReference>
<comment type="catalytic activity">
    <reaction evidence="9">
        <text>adenosine + H2O + H(+) = inosine + NH4(+)</text>
        <dbReference type="Rhea" id="RHEA:24408"/>
        <dbReference type="ChEBI" id="CHEBI:15377"/>
        <dbReference type="ChEBI" id="CHEBI:15378"/>
        <dbReference type="ChEBI" id="CHEBI:16335"/>
        <dbReference type="ChEBI" id="CHEBI:17596"/>
        <dbReference type="ChEBI" id="CHEBI:28938"/>
        <dbReference type="EC" id="3.5.4.4"/>
    </reaction>
</comment>
<gene>
    <name evidence="11" type="ORF">NPX13_g9630</name>
</gene>
<keyword evidence="6" id="KW-0479">Metal-binding</keyword>
<evidence type="ECO:0000256" key="9">
    <source>
        <dbReference type="ARBA" id="ARBA00047764"/>
    </source>
</evidence>
<evidence type="ECO:0000256" key="4">
    <source>
        <dbReference type="ARBA" id="ARBA00012784"/>
    </source>
</evidence>
<dbReference type="SUPFAM" id="SSF51556">
    <property type="entry name" value="Metallo-dependent hydrolases"/>
    <property type="match status" value="1"/>
</dbReference>
<name>A0A9W8N6F0_9PEZI</name>
<evidence type="ECO:0000256" key="10">
    <source>
        <dbReference type="SAM" id="MobiDB-lite"/>
    </source>
</evidence>
<keyword evidence="12" id="KW-1185">Reference proteome</keyword>
<dbReference type="EC" id="3.5.4.4" evidence="4"/>
<evidence type="ECO:0000256" key="5">
    <source>
        <dbReference type="ARBA" id="ARBA00022525"/>
    </source>
</evidence>
<dbReference type="AlphaFoldDB" id="A0A9W8N6F0"/>
<keyword evidence="8" id="KW-0378">Hydrolase</keyword>
<comment type="similarity">
    <text evidence="3">Belongs to the metallo-dependent hydrolases superfamily. Adenosine and AMP deaminases family. ADGF subfamily.</text>
</comment>
<feature type="region of interest" description="Disordered" evidence="10">
    <location>
        <begin position="1"/>
        <end position="20"/>
    </location>
</feature>
<comment type="subcellular location">
    <subcellularLocation>
        <location evidence="2">Secreted</location>
    </subcellularLocation>
</comment>
<dbReference type="PANTHER" id="PTHR11409:SF39">
    <property type="entry name" value="ADENOSINE DEAMINASE 2"/>
    <property type="match status" value="1"/>
</dbReference>
<dbReference type="GO" id="GO:0046103">
    <property type="term" value="P:inosine biosynthetic process"/>
    <property type="evidence" value="ECO:0007669"/>
    <property type="project" value="TreeGrafter"/>
</dbReference>
<dbReference type="InterPro" id="IPR006330">
    <property type="entry name" value="Ado/ade_deaminase"/>
</dbReference>
<keyword evidence="7" id="KW-0732">Signal</keyword>
<dbReference type="InterPro" id="IPR032466">
    <property type="entry name" value="Metal_Hydrolase"/>
</dbReference>
<dbReference type="Gene3D" id="3.20.20.140">
    <property type="entry name" value="Metal-dependent hydrolases"/>
    <property type="match status" value="1"/>
</dbReference>
<evidence type="ECO:0000256" key="7">
    <source>
        <dbReference type="ARBA" id="ARBA00022729"/>
    </source>
</evidence>
<comment type="cofactor">
    <cofactor evidence="1">
        <name>Zn(2+)</name>
        <dbReference type="ChEBI" id="CHEBI:29105"/>
    </cofactor>
</comment>
<dbReference type="GO" id="GO:0005576">
    <property type="term" value="C:extracellular region"/>
    <property type="evidence" value="ECO:0007669"/>
    <property type="project" value="UniProtKB-SubCell"/>
</dbReference>
<dbReference type="PANTHER" id="PTHR11409">
    <property type="entry name" value="ADENOSINE DEAMINASE"/>
    <property type="match status" value="1"/>
</dbReference>
<dbReference type="Proteomes" id="UP001148614">
    <property type="component" value="Unassembled WGS sequence"/>
</dbReference>